<reference evidence="2" key="1">
    <citation type="journal article" date="2019" name="Int. J. Syst. Evol. Microbiol.">
        <title>The Global Catalogue of Microorganisms (GCM) 10K type strain sequencing project: providing services to taxonomists for standard genome sequencing and annotation.</title>
        <authorList>
            <consortium name="The Broad Institute Genomics Platform"/>
            <consortium name="The Broad Institute Genome Sequencing Center for Infectious Disease"/>
            <person name="Wu L."/>
            <person name="Ma J."/>
        </authorList>
    </citation>
    <scope>NUCLEOTIDE SEQUENCE [LARGE SCALE GENOMIC DNA]</scope>
    <source>
        <strain evidence="2">JCM 18283</strain>
    </source>
</reference>
<comment type="caution">
    <text evidence="1">The sequence shown here is derived from an EMBL/GenBank/DDBJ whole genome shotgun (WGS) entry which is preliminary data.</text>
</comment>
<dbReference type="PROSITE" id="PS51257">
    <property type="entry name" value="PROKAR_LIPOPROTEIN"/>
    <property type="match status" value="1"/>
</dbReference>
<protein>
    <recommendedName>
        <fullName evidence="3">Fimbrillin-A associated anchor protein Mfa1/Mfa2</fullName>
    </recommendedName>
</protein>
<name>A0ABP9FPN8_9SPHI</name>
<organism evidence="1 2">
    <name type="scientific">Mucilaginibacter defluvii</name>
    <dbReference type="NCBI Taxonomy" id="1196019"/>
    <lineage>
        <taxon>Bacteria</taxon>
        <taxon>Pseudomonadati</taxon>
        <taxon>Bacteroidota</taxon>
        <taxon>Sphingobacteriia</taxon>
        <taxon>Sphingobacteriales</taxon>
        <taxon>Sphingobacteriaceae</taxon>
        <taxon>Mucilaginibacter</taxon>
    </lineage>
</organism>
<keyword evidence="2" id="KW-1185">Reference proteome</keyword>
<evidence type="ECO:0008006" key="3">
    <source>
        <dbReference type="Google" id="ProtNLM"/>
    </source>
</evidence>
<proteinExistence type="predicted"/>
<evidence type="ECO:0000313" key="1">
    <source>
        <dbReference type="EMBL" id="GAA4911641.1"/>
    </source>
</evidence>
<evidence type="ECO:0000313" key="2">
    <source>
        <dbReference type="Proteomes" id="UP001501436"/>
    </source>
</evidence>
<dbReference type="EMBL" id="BAABJI010000002">
    <property type="protein sequence ID" value="GAA4911641.1"/>
    <property type="molecule type" value="Genomic_DNA"/>
</dbReference>
<sequence length="313" mass="34655">MKKIFFSLTLACIIISACKKDNKPTPQSTDGKKYQVAFNVSGFTQQYQNIKTHALDDSLVYPTYNEYPTIRRVYVDVCNDAGYRVAGKSVNTSTGNVSLELNAGHYTAYFFSYLNDDISGYNDPRYTQDAVGAYTSVDGPNEGSFYYGGMAMEPLTRESFFKKVDFTVSSTGTTPIAVQLTSIVAKVIVEVKDAIPDNVSRITIGVDSLFEEFIFKGSTAREKTGSSCKYDIPSTLYSQKARKFVSYFLVEPNTLRDVKIGYSLKGTNDGKVKTIQNVPLSPNSITVLSGKLFNNLGLKVDTTWNTNVINQSF</sequence>
<dbReference type="Proteomes" id="UP001501436">
    <property type="component" value="Unassembled WGS sequence"/>
</dbReference>
<accession>A0ABP9FPN8</accession>
<dbReference type="RefSeq" id="WP_345330178.1">
    <property type="nucleotide sequence ID" value="NZ_BAABJI010000002.1"/>
</dbReference>
<gene>
    <name evidence="1" type="ORF">GCM10023313_13220</name>
</gene>